<dbReference type="Proteomes" id="UP001216907">
    <property type="component" value="Unassembled WGS sequence"/>
</dbReference>
<protein>
    <submittedName>
        <fullName evidence="3">PEP-CTERM sorting domain-containing protein</fullName>
    </submittedName>
</protein>
<dbReference type="Pfam" id="PF07589">
    <property type="entry name" value="PEP-CTERM"/>
    <property type="match status" value="1"/>
</dbReference>
<name>A0ABT6FJ66_9BACT</name>
<sequence>MMWSRTAVTASLLAFGVTFGGGGSARASKLLTFEDVYGVVGEMPIYSGYGGLDWQNVEVMNLDWWRNNLYAANGYVHGATSGSQVAWLPLSVATPGTTSAVISSPTPFGFTSAQLTSAWNDDLKVQVDGYLKGQLVGSRTFVLNPDGPTLAELDFKAVDSVRMTASGGTLDPAFGSPSDPNWLPTPNLVIDDVRLDAAADPDGSPPTEPTGPIQPTPVPEPSTLAVAGLLVAGWWLRSRRPAA</sequence>
<reference evidence="3 4" key="1">
    <citation type="submission" date="2023-03" db="EMBL/GenBank/DDBJ databases">
        <title>Paludisphaera mucosa sp. nov. a novel planctomycete from northern fen.</title>
        <authorList>
            <person name="Ivanova A."/>
        </authorList>
    </citation>
    <scope>NUCLEOTIDE SEQUENCE [LARGE SCALE GENOMIC DNA]</scope>
    <source>
        <strain evidence="3 4">Pla2</strain>
    </source>
</reference>
<dbReference type="RefSeq" id="WP_277863887.1">
    <property type="nucleotide sequence ID" value="NZ_JARRAG010000002.1"/>
</dbReference>
<comment type="caution">
    <text evidence="3">The sequence shown here is derived from an EMBL/GenBank/DDBJ whole genome shotgun (WGS) entry which is preliminary data.</text>
</comment>
<evidence type="ECO:0000259" key="2">
    <source>
        <dbReference type="Pfam" id="PF07589"/>
    </source>
</evidence>
<accession>A0ABT6FJ66</accession>
<evidence type="ECO:0000256" key="1">
    <source>
        <dbReference type="SAM" id="MobiDB-lite"/>
    </source>
</evidence>
<feature type="region of interest" description="Disordered" evidence="1">
    <location>
        <begin position="197"/>
        <end position="221"/>
    </location>
</feature>
<feature type="compositionally biased region" description="Pro residues" evidence="1">
    <location>
        <begin position="203"/>
        <end position="220"/>
    </location>
</feature>
<evidence type="ECO:0000313" key="3">
    <source>
        <dbReference type="EMBL" id="MDG3007613.1"/>
    </source>
</evidence>
<dbReference type="InterPro" id="IPR013424">
    <property type="entry name" value="Ice-binding_C"/>
</dbReference>
<proteinExistence type="predicted"/>
<feature type="domain" description="Ice-binding protein C-terminal" evidence="2">
    <location>
        <begin position="217"/>
        <end position="240"/>
    </location>
</feature>
<gene>
    <name evidence="3" type="ORF">PZE19_27940</name>
</gene>
<keyword evidence="4" id="KW-1185">Reference proteome</keyword>
<evidence type="ECO:0000313" key="4">
    <source>
        <dbReference type="Proteomes" id="UP001216907"/>
    </source>
</evidence>
<dbReference type="EMBL" id="JARRAG010000002">
    <property type="protein sequence ID" value="MDG3007613.1"/>
    <property type="molecule type" value="Genomic_DNA"/>
</dbReference>
<organism evidence="3 4">
    <name type="scientific">Paludisphaera mucosa</name>
    <dbReference type="NCBI Taxonomy" id="3030827"/>
    <lineage>
        <taxon>Bacteria</taxon>
        <taxon>Pseudomonadati</taxon>
        <taxon>Planctomycetota</taxon>
        <taxon>Planctomycetia</taxon>
        <taxon>Isosphaerales</taxon>
        <taxon>Isosphaeraceae</taxon>
        <taxon>Paludisphaera</taxon>
    </lineage>
</organism>